<proteinExistence type="predicted"/>
<dbReference type="EMBL" id="CP002593">
    <property type="protein sequence ID" value="AEA28190.1"/>
    <property type="molecule type" value="Genomic_DNA"/>
</dbReference>
<dbReference type="Proteomes" id="UP000007809">
    <property type="component" value="Chromosome"/>
</dbReference>
<evidence type="ECO:0000313" key="2">
    <source>
        <dbReference type="Proteomes" id="UP000007809"/>
    </source>
</evidence>
<gene>
    <name evidence="1" type="ordered locus">Psed_6085</name>
</gene>
<dbReference type="KEGG" id="pdx:Psed_6085"/>
<evidence type="ECO:0000313" key="1">
    <source>
        <dbReference type="EMBL" id="AEA28190.1"/>
    </source>
</evidence>
<keyword evidence="2" id="KW-1185">Reference proteome</keyword>
<sequence length="140" mass="14958">MDELTAHEVADLSGAEVADVRAVVEWFGDREDAIPADLAETVRGVLDPDGHRSAFHRMSEEESLRWSAVEYLEKGDRAALRRIADACGAEIAHALSMDAAIGGLPAGAEWAAKVDAWFAEVVDAPRFGITSPALSRPATS</sequence>
<accession>F4CLQ8</accession>
<dbReference type="AlphaFoldDB" id="F4CLQ8"/>
<reference evidence="1 2" key="1">
    <citation type="journal article" date="2011" name="J. Bacteriol.">
        <title>Genome sequence of the 1,4-dioxane-degrading Pseudonocardia dioxanivorans strain CB1190.</title>
        <authorList>
            <person name="Sales C.M."/>
            <person name="Mahendra S."/>
            <person name="Grostern A."/>
            <person name="Parales R.E."/>
            <person name="Goodwin L.A."/>
            <person name="Woyke T."/>
            <person name="Nolan M."/>
            <person name="Lapidus A."/>
            <person name="Chertkov O."/>
            <person name="Ovchinnikova G."/>
            <person name="Sczyrba A."/>
            <person name="Alvarez-Cohen L."/>
        </authorList>
    </citation>
    <scope>NUCLEOTIDE SEQUENCE [LARGE SCALE GENOMIC DNA]</scope>
    <source>
        <strain evidence="2">ATCC 55486 / DSM 44775 / JCM 13855 / CB1190</strain>
    </source>
</reference>
<organism evidence="1 2">
    <name type="scientific">Pseudonocardia dioxanivorans (strain ATCC 55486 / DSM 44775 / JCM 13855 / CB1190)</name>
    <dbReference type="NCBI Taxonomy" id="675635"/>
    <lineage>
        <taxon>Bacteria</taxon>
        <taxon>Bacillati</taxon>
        <taxon>Actinomycetota</taxon>
        <taxon>Actinomycetes</taxon>
        <taxon>Pseudonocardiales</taxon>
        <taxon>Pseudonocardiaceae</taxon>
        <taxon>Pseudonocardia</taxon>
    </lineage>
</organism>
<dbReference type="HOGENOM" id="CLU_1833548_0_0_11"/>
<dbReference type="STRING" id="675635.Psed_6085"/>
<dbReference type="RefSeq" id="WP_013678080.1">
    <property type="nucleotide sequence ID" value="NC_015312.1"/>
</dbReference>
<protein>
    <submittedName>
        <fullName evidence="1">Uncharacterized protein</fullName>
    </submittedName>
</protein>
<name>F4CLQ8_PSEUX</name>